<dbReference type="CDD" id="cd04301">
    <property type="entry name" value="NAT_SF"/>
    <property type="match status" value="1"/>
</dbReference>
<dbReference type="InterPro" id="IPR038321">
    <property type="entry name" value="TmcA_C_sf"/>
</dbReference>
<protein>
    <recommendedName>
        <fullName evidence="9">tRNA(Met) cytidine acetyltransferase TmcA</fullName>
        <ecNumber evidence="9">2.3.1.193</ecNumber>
    </recommendedName>
</protein>
<dbReference type="InterPro" id="IPR016181">
    <property type="entry name" value="Acyl_CoA_acyltransferase"/>
</dbReference>
<accession>A0A2A2FBH9</accession>
<dbReference type="SUPFAM" id="SSF55729">
    <property type="entry name" value="Acyl-CoA N-acyltransferases (Nat)"/>
    <property type="match status" value="1"/>
</dbReference>
<evidence type="ECO:0000313" key="11">
    <source>
        <dbReference type="EMBL" id="PAU81903.1"/>
    </source>
</evidence>
<dbReference type="PROSITE" id="PS51186">
    <property type="entry name" value="GNAT"/>
    <property type="match status" value="1"/>
</dbReference>
<dbReference type="GO" id="GO:0051392">
    <property type="term" value="F:tRNA cytidine N4-acetyltransferase activity"/>
    <property type="evidence" value="ECO:0007669"/>
    <property type="project" value="UniProtKB-UniRule"/>
</dbReference>
<comment type="caution">
    <text evidence="9">Lacks conserved residue(s) required for the propagation of feature annotation.</text>
</comment>
<dbReference type="Gene3D" id="3.40.50.300">
    <property type="entry name" value="P-loop containing nucleotide triphosphate hydrolases"/>
    <property type="match status" value="1"/>
</dbReference>
<dbReference type="Pfam" id="PF05127">
    <property type="entry name" value="NAT10_TcmA_helicase"/>
    <property type="match status" value="1"/>
</dbReference>
<evidence type="ECO:0000256" key="7">
    <source>
        <dbReference type="ARBA" id="ARBA00022884"/>
    </source>
</evidence>
<comment type="catalytic activity">
    <reaction evidence="9">
        <text>cytidine(34) in elongator tRNA(Met) + acetyl-CoA + ATP + H2O = N(4)-acetylcytidine(34) in elongator tRNA(Met) + ADP + phosphate + CoA + H(+)</text>
        <dbReference type="Rhea" id="RHEA:43788"/>
        <dbReference type="Rhea" id="RHEA-COMP:10693"/>
        <dbReference type="Rhea" id="RHEA-COMP:10694"/>
        <dbReference type="ChEBI" id="CHEBI:15377"/>
        <dbReference type="ChEBI" id="CHEBI:15378"/>
        <dbReference type="ChEBI" id="CHEBI:30616"/>
        <dbReference type="ChEBI" id="CHEBI:43474"/>
        <dbReference type="ChEBI" id="CHEBI:57287"/>
        <dbReference type="ChEBI" id="CHEBI:57288"/>
        <dbReference type="ChEBI" id="CHEBI:74900"/>
        <dbReference type="ChEBI" id="CHEBI:82748"/>
        <dbReference type="ChEBI" id="CHEBI:456216"/>
        <dbReference type="EC" id="2.3.1.193"/>
    </reaction>
</comment>
<evidence type="ECO:0000256" key="9">
    <source>
        <dbReference type="HAMAP-Rule" id="MF_01886"/>
    </source>
</evidence>
<dbReference type="Pfam" id="PF13718">
    <property type="entry name" value="GNAT_acetyltr_2"/>
    <property type="match status" value="1"/>
</dbReference>
<dbReference type="InterPro" id="IPR032672">
    <property type="entry name" value="TmcA/NAT10/Kre33"/>
</dbReference>
<comment type="similarity">
    <text evidence="9">Belongs to the TmcA family.</text>
</comment>
<keyword evidence="1 9" id="KW-0963">Cytoplasm</keyword>
<keyword evidence="12" id="KW-1185">Reference proteome</keyword>
<proteinExistence type="inferred from homology"/>
<dbReference type="Gene3D" id="3.40.630.30">
    <property type="match status" value="1"/>
</dbReference>
<comment type="function">
    <text evidence="9">Catalyzes the formation of N(4)-acetylcytidine (ac(4)C) at the wobble position of tRNA(Met), by using acetyl-CoA as an acetyl donor and ATP (or GTP).</text>
</comment>
<dbReference type="GO" id="GO:0002101">
    <property type="term" value="P:tRNA wobble cytosine modification"/>
    <property type="evidence" value="ECO:0007669"/>
    <property type="project" value="UniProtKB-UniRule"/>
</dbReference>
<dbReference type="OrthoDB" id="5578851at2"/>
<organism evidence="11 12">
    <name type="scientific">Halovibrio salipaludis</name>
    <dbReference type="NCBI Taxonomy" id="2032626"/>
    <lineage>
        <taxon>Bacteria</taxon>
        <taxon>Pseudomonadati</taxon>
        <taxon>Pseudomonadota</taxon>
        <taxon>Gammaproteobacteria</taxon>
        <taxon>Oceanospirillales</taxon>
        <taxon>Halomonadaceae</taxon>
        <taxon>Halovibrio</taxon>
    </lineage>
</organism>
<dbReference type="InterPro" id="IPR007807">
    <property type="entry name" value="TcmA/NAT10_helicase"/>
</dbReference>
<dbReference type="Gene3D" id="1.20.120.890">
    <property type="entry name" value="tRNA(Met) cytidine acetyltransferase, tail domain"/>
    <property type="match status" value="1"/>
</dbReference>
<evidence type="ECO:0000259" key="10">
    <source>
        <dbReference type="PROSITE" id="PS51186"/>
    </source>
</evidence>
<keyword evidence="4 9" id="KW-0819">tRNA processing</keyword>
<evidence type="ECO:0000256" key="6">
    <source>
        <dbReference type="ARBA" id="ARBA00022840"/>
    </source>
</evidence>
<dbReference type="InterPro" id="IPR024914">
    <property type="entry name" value="tRNA_acetyltr_TmcA"/>
</dbReference>
<dbReference type="GO" id="GO:0051391">
    <property type="term" value="P:tRNA acetylation"/>
    <property type="evidence" value="ECO:0007669"/>
    <property type="project" value="UniProtKB-UniRule"/>
</dbReference>
<evidence type="ECO:0000256" key="4">
    <source>
        <dbReference type="ARBA" id="ARBA00022694"/>
    </source>
</evidence>
<evidence type="ECO:0000256" key="3">
    <source>
        <dbReference type="ARBA" id="ARBA00022679"/>
    </source>
</evidence>
<dbReference type="Gene3D" id="3.40.50.11040">
    <property type="match status" value="1"/>
</dbReference>
<dbReference type="InterPro" id="IPR000182">
    <property type="entry name" value="GNAT_dom"/>
</dbReference>
<dbReference type="InterPro" id="IPR013562">
    <property type="entry name" value="TmcA/NAT10_N"/>
</dbReference>
<dbReference type="InterPro" id="IPR027417">
    <property type="entry name" value="P-loop_NTPase"/>
</dbReference>
<dbReference type="SUPFAM" id="SSF52540">
    <property type="entry name" value="P-loop containing nucleoside triphosphate hydrolases"/>
    <property type="match status" value="1"/>
</dbReference>
<dbReference type="AlphaFoldDB" id="A0A2A2FBH9"/>
<feature type="binding site" evidence="9">
    <location>
        <position position="183"/>
    </location>
    <ligand>
        <name>ATP</name>
        <dbReference type="ChEBI" id="CHEBI:30616"/>
    </ligand>
</feature>
<dbReference type="PANTHER" id="PTHR10925">
    <property type="entry name" value="N-ACETYLTRANSFERASE 10"/>
    <property type="match status" value="1"/>
</dbReference>
<comment type="subcellular location">
    <subcellularLocation>
        <location evidence="9">Cytoplasm</location>
    </subcellularLocation>
</comment>
<feature type="binding site" evidence="9">
    <location>
        <begin position="481"/>
        <end position="483"/>
    </location>
    <ligand>
        <name>acetyl-CoA</name>
        <dbReference type="ChEBI" id="CHEBI:57288"/>
    </ligand>
</feature>
<evidence type="ECO:0000313" key="12">
    <source>
        <dbReference type="Proteomes" id="UP000218896"/>
    </source>
</evidence>
<dbReference type="EMBL" id="NSKD01000001">
    <property type="protein sequence ID" value="PAU81903.1"/>
    <property type="molecule type" value="Genomic_DNA"/>
</dbReference>
<dbReference type="RefSeq" id="WP_095616003.1">
    <property type="nucleotide sequence ID" value="NZ_NSKD01000001.1"/>
</dbReference>
<keyword evidence="3 9" id="KW-0808">Transferase</keyword>
<dbReference type="HAMAP" id="MF_01886">
    <property type="entry name" value="tRNA_acetyltr_TmcA"/>
    <property type="match status" value="1"/>
</dbReference>
<keyword evidence="6 9" id="KW-0067">ATP-binding</keyword>
<evidence type="ECO:0000256" key="2">
    <source>
        <dbReference type="ARBA" id="ARBA00022555"/>
    </source>
</evidence>
<keyword evidence="8 9" id="KW-0012">Acyltransferase</keyword>
<keyword evidence="7 9" id="KW-0694">RNA-binding</keyword>
<dbReference type="GO" id="GO:1904812">
    <property type="term" value="P:rRNA acetylation involved in maturation of SSU-rRNA"/>
    <property type="evidence" value="ECO:0007669"/>
    <property type="project" value="TreeGrafter"/>
</dbReference>
<feature type="binding site" evidence="9">
    <location>
        <position position="338"/>
    </location>
    <ligand>
        <name>ATP</name>
        <dbReference type="ChEBI" id="CHEBI:30616"/>
    </ligand>
</feature>
<dbReference type="Pfam" id="PF08351">
    <property type="entry name" value="TmcA_N"/>
    <property type="match status" value="1"/>
</dbReference>
<keyword evidence="2 9" id="KW-0820">tRNA-binding</keyword>
<evidence type="ECO:0000256" key="1">
    <source>
        <dbReference type="ARBA" id="ARBA00022490"/>
    </source>
</evidence>
<dbReference type="GO" id="GO:1990883">
    <property type="term" value="F:18S rRNA cytidine N-acetyltransferase activity"/>
    <property type="evidence" value="ECO:0007669"/>
    <property type="project" value="TreeGrafter"/>
</dbReference>
<feature type="domain" description="N-acetyltransferase" evidence="10">
    <location>
        <begin position="369"/>
        <end position="556"/>
    </location>
</feature>
<name>A0A2A2FBH9_9GAMM</name>
<sequence>MEPALGQWLEATLPVIRARRHRSVLVLAGPADWGRAIAKEVAAYRQDAGLWVGDADPEPGMYQCSGAQARQWLGRNLSMIVWDSHSGTHPAGLGAVSGALVGGGLLVWLVPPLVDWSEGPDPDYDRLRHHAPPYRFLARMARLLGQAAGQPPNALVTPDSAFLEPPAPPAVARQAPRGPTDDQQRAIEAVMAMGAAAEPAPVVLRADRGRGKSAALGMAATRLVNEYGTRVCVTAARPSALDSFWHFVPEECRDGVMFVAPDELLRQAPEADVLMVDEAATLPLPMLAAMTARWPGAVLATTVHGYEGTGRGFDLRFRAVLDRNHPGWDRVMLDEPIRWAPDDPLEMLMNRLLCLDADLPEITSSGEPVAYRVVSQNELLTDDGLLKAVMGLLVSAHYQTSPDDLRQLLDDPETVIVAALQGDAPVGVVWGLHEGGLDAELARSVWLGERRPRGHLVAQSLAFQGGDPEAARRRYLRVTRIAVHPDRRRQGIGQELLAEMERVAIAGGVDVLATSFGATPALMAFWRVAGFRFLRLGTKRDAASGTHAAMLGRPLNHEGTELCRSQAERFAAHWPWLLPVLKGLEPEVQAAVEAMMPAPPAWEPGMLSDDDWREIEAFVKGARELEVTRLPLATLASLVPSGVAAWSDGERQLWQRAVTGGADWEALRQEGLVAGRRPGLKRLRSLARSLVEEWSESGV</sequence>
<dbReference type="Proteomes" id="UP000218896">
    <property type="component" value="Unassembled WGS sequence"/>
</dbReference>
<reference evidence="11 12" key="1">
    <citation type="submission" date="2017-08" db="EMBL/GenBank/DDBJ databases">
        <title>Halovibrio sewagensis sp. nov., isolated from wastewater of high salinity.</title>
        <authorList>
            <person name="Dong X."/>
            <person name="Zhang G."/>
        </authorList>
    </citation>
    <scope>NUCLEOTIDE SEQUENCE [LARGE SCALE GENOMIC DNA]</scope>
    <source>
        <strain evidence="11 12">YL5-2</strain>
    </source>
</reference>
<dbReference type="PANTHER" id="PTHR10925:SF5">
    <property type="entry name" value="RNA CYTIDINE ACETYLTRANSFERASE"/>
    <property type="match status" value="1"/>
</dbReference>
<comment type="caution">
    <text evidence="11">The sequence shown here is derived from an EMBL/GenBank/DDBJ whole genome shotgun (WGS) entry which is preliminary data.</text>
</comment>
<dbReference type="GO" id="GO:0000049">
    <property type="term" value="F:tRNA binding"/>
    <property type="evidence" value="ECO:0007669"/>
    <property type="project" value="UniProtKB-UniRule"/>
</dbReference>
<evidence type="ECO:0000256" key="8">
    <source>
        <dbReference type="ARBA" id="ARBA00023315"/>
    </source>
</evidence>
<dbReference type="EC" id="2.3.1.193" evidence="9"/>
<dbReference type="GO" id="GO:0005524">
    <property type="term" value="F:ATP binding"/>
    <property type="evidence" value="ECO:0007669"/>
    <property type="project" value="UniProtKB-UniRule"/>
</dbReference>
<gene>
    <name evidence="9" type="primary">tmcA</name>
    <name evidence="11" type="ORF">CK501_01760</name>
</gene>
<dbReference type="GO" id="GO:0005737">
    <property type="term" value="C:cytoplasm"/>
    <property type="evidence" value="ECO:0007669"/>
    <property type="project" value="UniProtKB-SubCell"/>
</dbReference>
<keyword evidence="5 9" id="KW-0547">Nucleotide-binding</keyword>
<evidence type="ECO:0000256" key="5">
    <source>
        <dbReference type="ARBA" id="ARBA00022741"/>
    </source>
</evidence>